<comment type="cofactor">
    <cofactor evidence="10">
        <name>[4Fe-4S] cluster</name>
        <dbReference type="ChEBI" id="CHEBI:49883"/>
    </cofactor>
    <text evidence="10">Binds 1 [4Fe-4S] cluster. The cluster is coordinated with 3 cysteines and an exchangeable S-adenosyl-L-methionine.</text>
</comment>
<comment type="caution">
    <text evidence="12">The sequence shown here is derived from an EMBL/GenBank/DDBJ whole genome shotgun (WGS) entry which is preliminary data.</text>
</comment>
<dbReference type="InterPro" id="IPR012838">
    <property type="entry name" value="PFL1_activating"/>
</dbReference>
<keyword evidence="4 10" id="KW-0004">4Fe-4S</keyword>
<dbReference type="SFLD" id="SFLDS00029">
    <property type="entry name" value="Radical_SAM"/>
    <property type="match status" value="1"/>
</dbReference>
<name>A0A413S003_9FIRM</name>
<dbReference type="SUPFAM" id="SSF102114">
    <property type="entry name" value="Radical SAM enzymes"/>
    <property type="match status" value="1"/>
</dbReference>
<dbReference type="GO" id="GO:0016829">
    <property type="term" value="F:lyase activity"/>
    <property type="evidence" value="ECO:0007669"/>
    <property type="project" value="UniProtKB-KW"/>
</dbReference>
<dbReference type="InterPro" id="IPR007197">
    <property type="entry name" value="rSAM"/>
</dbReference>
<protein>
    <recommendedName>
        <fullName evidence="3 10">Pyruvate formate-lyase-activating enzyme</fullName>
        <ecNumber evidence="10">1.97.1.4</ecNumber>
    </recommendedName>
</protein>
<dbReference type="SFLD" id="SFLDG01066">
    <property type="entry name" value="organic_radical-activating_enz"/>
    <property type="match status" value="1"/>
</dbReference>
<dbReference type="AlphaFoldDB" id="A0A413S003"/>
<evidence type="ECO:0000256" key="9">
    <source>
        <dbReference type="ARBA" id="ARBA00023014"/>
    </source>
</evidence>
<dbReference type="GO" id="GO:0005737">
    <property type="term" value="C:cytoplasm"/>
    <property type="evidence" value="ECO:0007669"/>
    <property type="project" value="UniProtKB-SubCell"/>
</dbReference>
<evidence type="ECO:0000256" key="3">
    <source>
        <dbReference type="ARBA" id="ARBA00021356"/>
    </source>
</evidence>
<dbReference type="InterPro" id="IPR034457">
    <property type="entry name" value="Organic_radical-activating"/>
</dbReference>
<dbReference type="Gene3D" id="3.20.20.70">
    <property type="entry name" value="Aldolase class I"/>
    <property type="match status" value="1"/>
</dbReference>
<dbReference type="Proteomes" id="UP000284598">
    <property type="component" value="Unassembled WGS sequence"/>
</dbReference>
<evidence type="ECO:0000256" key="5">
    <source>
        <dbReference type="ARBA" id="ARBA00022691"/>
    </source>
</evidence>
<evidence type="ECO:0000256" key="7">
    <source>
        <dbReference type="ARBA" id="ARBA00023002"/>
    </source>
</evidence>
<keyword evidence="7 10" id="KW-0560">Oxidoreductase</keyword>
<comment type="catalytic activity">
    <reaction evidence="10">
        <text>glycyl-[formate C-acetyltransferase] + reduced [flavodoxin] + S-adenosyl-L-methionine = glycin-2-yl radical-[formate C-acetyltransferase] + semiquinone [flavodoxin] + 5'-deoxyadenosine + L-methionine + H(+)</text>
        <dbReference type="Rhea" id="RHEA:19225"/>
        <dbReference type="Rhea" id="RHEA-COMP:10622"/>
        <dbReference type="Rhea" id="RHEA-COMP:12190"/>
        <dbReference type="Rhea" id="RHEA-COMP:12191"/>
        <dbReference type="Rhea" id="RHEA-COMP:14480"/>
        <dbReference type="ChEBI" id="CHEBI:15378"/>
        <dbReference type="ChEBI" id="CHEBI:17319"/>
        <dbReference type="ChEBI" id="CHEBI:29947"/>
        <dbReference type="ChEBI" id="CHEBI:32722"/>
        <dbReference type="ChEBI" id="CHEBI:57618"/>
        <dbReference type="ChEBI" id="CHEBI:57844"/>
        <dbReference type="ChEBI" id="CHEBI:59789"/>
        <dbReference type="ChEBI" id="CHEBI:140311"/>
        <dbReference type="EC" id="1.97.1.4"/>
    </reaction>
</comment>
<dbReference type="PROSITE" id="PS01087">
    <property type="entry name" value="RADICAL_ACTIVATING"/>
    <property type="match status" value="1"/>
</dbReference>
<dbReference type="InterPro" id="IPR001989">
    <property type="entry name" value="Radical_activat_CS"/>
</dbReference>
<accession>A0A413S003</accession>
<dbReference type="EMBL" id="QSFO01000007">
    <property type="protein sequence ID" value="RHA54460.1"/>
    <property type="molecule type" value="Genomic_DNA"/>
</dbReference>
<dbReference type="InterPro" id="IPR058240">
    <property type="entry name" value="rSAM_sf"/>
</dbReference>
<evidence type="ECO:0000256" key="4">
    <source>
        <dbReference type="ARBA" id="ARBA00022485"/>
    </source>
</evidence>
<keyword evidence="12" id="KW-0670">Pyruvate</keyword>
<keyword evidence="12" id="KW-0456">Lyase</keyword>
<dbReference type="GO" id="GO:0051539">
    <property type="term" value="F:4 iron, 4 sulfur cluster binding"/>
    <property type="evidence" value="ECO:0007669"/>
    <property type="project" value="UniProtKB-UniRule"/>
</dbReference>
<feature type="domain" description="Radical SAM core" evidence="11">
    <location>
        <begin position="15"/>
        <end position="244"/>
    </location>
</feature>
<dbReference type="NCBIfam" id="TIGR02493">
    <property type="entry name" value="PFLA"/>
    <property type="match status" value="1"/>
</dbReference>
<evidence type="ECO:0000256" key="10">
    <source>
        <dbReference type="RuleBase" id="RU362053"/>
    </source>
</evidence>
<organism evidence="12 13">
    <name type="scientific">Eubacterium ventriosum</name>
    <dbReference type="NCBI Taxonomy" id="39496"/>
    <lineage>
        <taxon>Bacteria</taxon>
        <taxon>Bacillati</taxon>
        <taxon>Bacillota</taxon>
        <taxon>Clostridia</taxon>
        <taxon>Eubacteriales</taxon>
        <taxon>Eubacteriaceae</taxon>
        <taxon>Eubacterium</taxon>
    </lineage>
</organism>
<proteinExistence type="inferred from homology"/>
<dbReference type="EC" id="1.97.1.4" evidence="10"/>
<dbReference type="Pfam" id="PF04055">
    <property type="entry name" value="Radical_SAM"/>
    <property type="match status" value="1"/>
</dbReference>
<dbReference type="CDD" id="cd01335">
    <property type="entry name" value="Radical_SAM"/>
    <property type="match status" value="1"/>
</dbReference>
<dbReference type="RefSeq" id="WP_118025314.1">
    <property type="nucleotide sequence ID" value="NZ_QSFO01000007.1"/>
</dbReference>
<evidence type="ECO:0000313" key="12">
    <source>
        <dbReference type="EMBL" id="RHA54460.1"/>
    </source>
</evidence>
<keyword evidence="6 10" id="KW-0479">Metal-binding</keyword>
<sequence length="255" mass="29002">MSTGIIHSTESCGTVDGPGVRFVVFFKGCPMRCAYCHNPDTWSMEGGTEMTVDELLKEYETKKFFYQSGGITATGGEPMVQIDFLTELFTEAHKRGIHTCLDTSGVTFRPDDPANLMKVDKLLEVTDLVMLDIKHINPQEHLKLCKQPNDNILAFAKYLDKKGIQMWIRHVVVPHITLNKEYLYELGLFIGQLKMVKALDILPYHDMAKPKYEKLGMDYPLKDIEPATKEMAVAARKIVLQGFKESRIKLLQENK</sequence>
<reference evidence="12 13" key="1">
    <citation type="submission" date="2018-08" db="EMBL/GenBank/DDBJ databases">
        <title>A genome reference for cultivated species of the human gut microbiota.</title>
        <authorList>
            <person name="Zou Y."/>
            <person name="Xue W."/>
            <person name="Luo G."/>
        </authorList>
    </citation>
    <scope>NUCLEOTIDE SEQUENCE [LARGE SCALE GENOMIC DNA]</scope>
    <source>
        <strain evidence="12 13">AM43-2</strain>
    </source>
</reference>
<dbReference type="GO" id="GO:0046872">
    <property type="term" value="F:metal ion binding"/>
    <property type="evidence" value="ECO:0007669"/>
    <property type="project" value="UniProtKB-UniRule"/>
</dbReference>
<keyword evidence="5 10" id="KW-0949">S-adenosyl-L-methionine</keyword>
<evidence type="ECO:0000256" key="8">
    <source>
        <dbReference type="ARBA" id="ARBA00023004"/>
    </source>
</evidence>
<evidence type="ECO:0000313" key="13">
    <source>
        <dbReference type="Proteomes" id="UP000284598"/>
    </source>
</evidence>
<comment type="similarity">
    <text evidence="2 10">Belongs to the organic radical-activating enzymes family.</text>
</comment>
<dbReference type="PANTHER" id="PTHR30352:SF5">
    <property type="entry name" value="PYRUVATE FORMATE-LYASE 1-ACTIVATING ENZYME"/>
    <property type="match status" value="1"/>
</dbReference>
<comment type="function">
    <text evidence="1 10">Activation of pyruvate formate-lyase under anaerobic conditions by generation of an organic free radical, using S-adenosylmethionine and reduced flavodoxin as cosubstrates to produce 5'-deoxy-adenosine.</text>
</comment>
<dbReference type="GO" id="GO:0043365">
    <property type="term" value="F:[formate-C-acetyltransferase]-activating enzyme activity"/>
    <property type="evidence" value="ECO:0007669"/>
    <property type="project" value="UniProtKB-UniRule"/>
</dbReference>
<evidence type="ECO:0000259" key="11">
    <source>
        <dbReference type="PROSITE" id="PS51918"/>
    </source>
</evidence>
<keyword evidence="9 10" id="KW-0411">Iron-sulfur</keyword>
<dbReference type="PANTHER" id="PTHR30352">
    <property type="entry name" value="PYRUVATE FORMATE-LYASE-ACTIVATING ENZYME"/>
    <property type="match status" value="1"/>
</dbReference>
<dbReference type="InterPro" id="IPR013785">
    <property type="entry name" value="Aldolase_TIM"/>
</dbReference>
<dbReference type="PROSITE" id="PS51918">
    <property type="entry name" value="RADICAL_SAM"/>
    <property type="match status" value="1"/>
</dbReference>
<comment type="subcellular location">
    <subcellularLocation>
        <location evidence="10">Cytoplasm</location>
    </subcellularLocation>
</comment>
<keyword evidence="8 10" id="KW-0408">Iron</keyword>
<keyword evidence="10" id="KW-0963">Cytoplasm</keyword>
<evidence type="ECO:0000256" key="2">
    <source>
        <dbReference type="ARBA" id="ARBA00009777"/>
    </source>
</evidence>
<evidence type="ECO:0000256" key="6">
    <source>
        <dbReference type="ARBA" id="ARBA00022723"/>
    </source>
</evidence>
<evidence type="ECO:0000256" key="1">
    <source>
        <dbReference type="ARBA" id="ARBA00003141"/>
    </source>
</evidence>
<dbReference type="InterPro" id="IPR012839">
    <property type="entry name" value="Organic_radical_activase"/>
</dbReference>
<gene>
    <name evidence="12" type="primary">pflA</name>
    <name evidence="12" type="ORF">DW929_07180</name>
</gene>
<dbReference type="PIRSF" id="PIRSF000371">
    <property type="entry name" value="PFL_act_enz"/>
    <property type="match status" value="1"/>
</dbReference>